<sequence length="475" mass="51492">MIDLDRALDLDDPEADDFLAAIQGNIVKGHGRDFTAHVLLRMGDDVPAVRRWIAGLAAERVTTALVARRATLAWRGTGGPGEPFAMVLLSASGYRHLGFPDEQLPVPSGRFVGPRDREYFEFGMKEQAGRPRSFNDPPASEWEEPYRQRIDAMVLLADDDEQRLSDTVDAVVASTAGVADVLTTERGRVLRRTFPRGTLVIEHFGFQDGVSQPIMVQQDADREIKARGNVHWDPTAPLSLALVPEPGGGFGSFMVFRKLEQDVAALHRALRDLSVRAGLPVAEVGAMAVGRFEDGAPAVPTGTVDPDADPNDFHYDQDPAGTRSPFHSHVRKTNPRGDVPRVIGAPAEFERARRIVRRGITYGERPDLADGGGTEAPATGVGLLFMCFQGNLDQFAIQQEGSDSNDFVRAGVGVDAVIGQNAQPAAQTWPSDGTVTFTMANFVKLLGGEYFFAPSMAFLRGLDAGPEPTYGDEAR</sequence>
<keyword evidence="10" id="KW-1185">Reference proteome</keyword>
<evidence type="ECO:0000256" key="2">
    <source>
        <dbReference type="ARBA" id="ARBA00022559"/>
    </source>
</evidence>
<dbReference type="InterPro" id="IPR011008">
    <property type="entry name" value="Dimeric_a/b-barrel"/>
</dbReference>
<protein>
    <submittedName>
        <fullName evidence="9">Dyp-type peroxidase</fullName>
    </submittedName>
</protein>
<proteinExistence type="inferred from homology"/>
<evidence type="ECO:0000313" key="9">
    <source>
        <dbReference type="EMBL" id="MFD2091497.1"/>
    </source>
</evidence>
<evidence type="ECO:0000313" key="10">
    <source>
        <dbReference type="Proteomes" id="UP001597402"/>
    </source>
</evidence>
<reference evidence="10" key="1">
    <citation type="journal article" date="2019" name="Int. J. Syst. Evol. Microbiol.">
        <title>The Global Catalogue of Microorganisms (GCM) 10K type strain sequencing project: providing services to taxonomists for standard genome sequencing and annotation.</title>
        <authorList>
            <consortium name="The Broad Institute Genomics Platform"/>
            <consortium name="The Broad Institute Genome Sequencing Center for Infectious Disease"/>
            <person name="Wu L."/>
            <person name="Ma J."/>
        </authorList>
    </citation>
    <scope>NUCLEOTIDE SEQUENCE [LARGE SCALE GENOMIC DNA]</scope>
    <source>
        <strain evidence="10">JCM 3338</strain>
    </source>
</reference>
<keyword evidence="3" id="KW-0349">Heme</keyword>
<evidence type="ECO:0000256" key="4">
    <source>
        <dbReference type="ARBA" id="ARBA00022723"/>
    </source>
</evidence>
<dbReference type="PROSITE" id="PS51404">
    <property type="entry name" value="DYP_PEROXIDASE"/>
    <property type="match status" value="1"/>
</dbReference>
<gene>
    <name evidence="9" type="ORF">ACFSHS_07890</name>
</gene>
<dbReference type="InterPro" id="IPR006314">
    <property type="entry name" value="Dyp_peroxidase"/>
</dbReference>
<evidence type="ECO:0000256" key="5">
    <source>
        <dbReference type="ARBA" id="ARBA00023002"/>
    </source>
</evidence>
<dbReference type="RefSeq" id="WP_376873836.1">
    <property type="nucleotide sequence ID" value="NZ_JBHUHP010000008.1"/>
</dbReference>
<evidence type="ECO:0000256" key="6">
    <source>
        <dbReference type="ARBA" id="ARBA00023004"/>
    </source>
</evidence>
<keyword evidence="4" id="KW-0479">Metal-binding</keyword>
<dbReference type="SUPFAM" id="SSF54909">
    <property type="entry name" value="Dimeric alpha+beta barrel"/>
    <property type="match status" value="1"/>
</dbReference>
<evidence type="ECO:0000256" key="7">
    <source>
        <dbReference type="ARBA" id="ARBA00025737"/>
    </source>
</evidence>
<dbReference type="GO" id="GO:0004601">
    <property type="term" value="F:peroxidase activity"/>
    <property type="evidence" value="ECO:0007669"/>
    <property type="project" value="UniProtKB-KW"/>
</dbReference>
<evidence type="ECO:0000256" key="1">
    <source>
        <dbReference type="ARBA" id="ARBA00001970"/>
    </source>
</evidence>
<dbReference type="PANTHER" id="PTHR30521">
    <property type="entry name" value="DEFERROCHELATASE/PEROXIDASE"/>
    <property type="match status" value="1"/>
</dbReference>
<comment type="caution">
    <text evidence="9">The sequence shown here is derived from an EMBL/GenBank/DDBJ whole genome shotgun (WGS) entry which is preliminary data.</text>
</comment>
<evidence type="ECO:0000256" key="8">
    <source>
        <dbReference type="SAM" id="MobiDB-lite"/>
    </source>
</evidence>
<comment type="cofactor">
    <cofactor evidence="1">
        <name>heme b</name>
        <dbReference type="ChEBI" id="CHEBI:60344"/>
    </cofactor>
</comment>
<keyword evidence="5" id="KW-0560">Oxidoreductase</keyword>
<organism evidence="9 10">
    <name type="scientific">Blastococcus deserti</name>
    <dbReference type="NCBI Taxonomy" id="2259033"/>
    <lineage>
        <taxon>Bacteria</taxon>
        <taxon>Bacillati</taxon>
        <taxon>Actinomycetota</taxon>
        <taxon>Actinomycetes</taxon>
        <taxon>Geodermatophilales</taxon>
        <taxon>Geodermatophilaceae</taxon>
        <taxon>Blastococcus</taxon>
    </lineage>
</organism>
<comment type="similarity">
    <text evidence="7">Belongs to the DyP-type peroxidase family.</text>
</comment>
<keyword evidence="2 9" id="KW-0575">Peroxidase</keyword>
<evidence type="ECO:0000256" key="3">
    <source>
        <dbReference type="ARBA" id="ARBA00022617"/>
    </source>
</evidence>
<keyword evidence="6" id="KW-0408">Iron</keyword>
<dbReference type="EMBL" id="JBHUHP010000008">
    <property type="protein sequence ID" value="MFD2091497.1"/>
    <property type="molecule type" value="Genomic_DNA"/>
</dbReference>
<dbReference type="PANTHER" id="PTHR30521:SF4">
    <property type="entry name" value="DEFERROCHELATASE"/>
    <property type="match status" value="1"/>
</dbReference>
<name>A0ABW4X8R8_9ACTN</name>
<dbReference type="Proteomes" id="UP001597402">
    <property type="component" value="Unassembled WGS sequence"/>
</dbReference>
<accession>A0ABW4X8R8</accession>
<feature type="region of interest" description="Disordered" evidence="8">
    <location>
        <begin position="320"/>
        <end position="341"/>
    </location>
</feature>